<evidence type="ECO:0000313" key="1">
    <source>
        <dbReference type="EMBL" id="MCH96797.1"/>
    </source>
</evidence>
<dbReference type="EMBL" id="LXQA010033280">
    <property type="protein sequence ID" value="MCH96797.1"/>
    <property type="molecule type" value="Genomic_DNA"/>
</dbReference>
<gene>
    <name evidence="1" type="ORF">A2U01_0017787</name>
</gene>
<keyword evidence="2" id="KW-1185">Reference proteome</keyword>
<dbReference type="Proteomes" id="UP000265520">
    <property type="component" value="Unassembled WGS sequence"/>
</dbReference>
<organism evidence="1 2">
    <name type="scientific">Trifolium medium</name>
    <dbReference type="NCBI Taxonomy" id="97028"/>
    <lineage>
        <taxon>Eukaryota</taxon>
        <taxon>Viridiplantae</taxon>
        <taxon>Streptophyta</taxon>
        <taxon>Embryophyta</taxon>
        <taxon>Tracheophyta</taxon>
        <taxon>Spermatophyta</taxon>
        <taxon>Magnoliopsida</taxon>
        <taxon>eudicotyledons</taxon>
        <taxon>Gunneridae</taxon>
        <taxon>Pentapetalae</taxon>
        <taxon>rosids</taxon>
        <taxon>fabids</taxon>
        <taxon>Fabales</taxon>
        <taxon>Fabaceae</taxon>
        <taxon>Papilionoideae</taxon>
        <taxon>50 kb inversion clade</taxon>
        <taxon>NPAAA clade</taxon>
        <taxon>Hologalegina</taxon>
        <taxon>IRL clade</taxon>
        <taxon>Trifolieae</taxon>
        <taxon>Trifolium</taxon>
    </lineage>
</organism>
<comment type="caution">
    <text evidence="1">The sequence shown here is derived from an EMBL/GenBank/DDBJ whole genome shotgun (WGS) entry which is preliminary data.</text>
</comment>
<evidence type="ECO:0000313" key="2">
    <source>
        <dbReference type="Proteomes" id="UP000265520"/>
    </source>
</evidence>
<sequence length="29" mass="3094">GRIDVFSGGLEAEECLSKNGIRSKALLET</sequence>
<accession>A0A392NAC4</accession>
<proteinExistence type="predicted"/>
<feature type="non-terminal residue" evidence="1">
    <location>
        <position position="1"/>
    </location>
</feature>
<reference evidence="1 2" key="1">
    <citation type="journal article" date="2018" name="Front. Plant Sci.">
        <title>Red Clover (Trifolium pratense) and Zigzag Clover (T. medium) - A Picture of Genomic Similarities and Differences.</title>
        <authorList>
            <person name="Dluhosova J."/>
            <person name="Istvanek J."/>
            <person name="Nedelnik J."/>
            <person name="Repkova J."/>
        </authorList>
    </citation>
    <scope>NUCLEOTIDE SEQUENCE [LARGE SCALE GENOMIC DNA]</scope>
    <source>
        <strain evidence="2">cv. 10/8</strain>
        <tissue evidence="1">Leaf</tissue>
    </source>
</reference>
<protein>
    <submittedName>
        <fullName evidence="1">Uncharacterized protein</fullName>
    </submittedName>
</protein>
<name>A0A392NAC4_9FABA</name>
<dbReference type="AlphaFoldDB" id="A0A392NAC4"/>